<keyword evidence="1" id="KW-0812">Transmembrane</keyword>
<dbReference type="EMBL" id="UYJE01002222">
    <property type="protein sequence ID" value="VDI08698.1"/>
    <property type="molecule type" value="Genomic_DNA"/>
</dbReference>
<feature type="non-terminal residue" evidence="2">
    <location>
        <position position="73"/>
    </location>
</feature>
<keyword evidence="1" id="KW-0472">Membrane</keyword>
<proteinExistence type="predicted"/>
<protein>
    <submittedName>
        <fullName evidence="2">Uncharacterized protein</fullName>
    </submittedName>
</protein>
<name>A0A8B6CSP1_MYTGA</name>
<dbReference type="Gene3D" id="1.20.5.510">
    <property type="entry name" value="Single helix bin"/>
    <property type="match status" value="1"/>
</dbReference>
<feature type="transmembrane region" description="Helical" evidence="1">
    <location>
        <begin position="12"/>
        <end position="36"/>
    </location>
</feature>
<feature type="non-terminal residue" evidence="2">
    <location>
        <position position="1"/>
    </location>
</feature>
<evidence type="ECO:0000256" key="1">
    <source>
        <dbReference type="SAM" id="Phobius"/>
    </source>
</evidence>
<reference evidence="2" key="1">
    <citation type="submission" date="2018-11" db="EMBL/GenBank/DDBJ databases">
        <authorList>
            <person name="Alioto T."/>
            <person name="Alioto T."/>
        </authorList>
    </citation>
    <scope>NUCLEOTIDE SEQUENCE</scope>
</reference>
<keyword evidence="1" id="KW-1133">Transmembrane helix</keyword>
<dbReference type="AlphaFoldDB" id="A0A8B6CSP1"/>
<evidence type="ECO:0000313" key="3">
    <source>
        <dbReference type="Proteomes" id="UP000596742"/>
    </source>
</evidence>
<keyword evidence="3" id="KW-1185">Reference proteome</keyword>
<comment type="caution">
    <text evidence="2">The sequence shown here is derived from an EMBL/GenBank/DDBJ whole genome shotgun (WGS) entry which is preliminary data.</text>
</comment>
<gene>
    <name evidence="2" type="ORF">MGAL_10B071828</name>
</gene>
<accession>A0A8B6CSP1</accession>
<organism evidence="2 3">
    <name type="scientific">Mytilus galloprovincialis</name>
    <name type="common">Mediterranean mussel</name>
    <dbReference type="NCBI Taxonomy" id="29158"/>
    <lineage>
        <taxon>Eukaryota</taxon>
        <taxon>Metazoa</taxon>
        <taxon>Spiralia</taxon>
        <taxon>Lophotrochozoa</taxon>
        <taxon>Mollusca</taxon>
        <taxon>Bivalvia</taxon>
        <taxon>Autobranchia</taxon>
        <taxon>Pteriomorphia</taxon>
        <taxon>Mytilida</taxon>
        <taxon>Mytiloidea</taxon>
        <taxon>Mytilidae</taxon>
        <taxon>Mytilinae</taxon>
        <taxon>Mytilus</taxon>
    </lineage>
</organism>
<sequence length="73" mass="8119">GFQSRSEESSNAVAVGGGVAAFIIVVLIIVAAFIFYKSENQYDDFIRMDPTSPYQDLTTPSVTNDYEQIDNEY</sequence>
<dbReference type="Proteomes" id="UP000596742">
    <property type="component" value="Unassembled WGS sequence"/>
</dbReference>
<evidence type="ECO:0000313" key="2">
    <source>
        <dbReference type="EMBL" id="VDI08698.1"/>
    </source>
</evidence>